<dbReference type="OrthoDB" id="9757559at2"/>
<dbReference type="Gene3D" id="3.30.559.30">
    <property type="entry name" value="Nonribosomal peptide synthetase, condensation domain"/>
    <property type="match status" value="1"/>
</dbReference>
<dbReference type="PANTHER" id="PTHR45398">
    <property type="match status" value="1"/>
</dbReference>
<dbReference type="EMBL" id="AEIU01000007">
    <property type="protein sequence ID" value="EFP98323.1"/>
    <property type="molecule type" value="Genomic_DNA"/>
</dbReference>
<name>E3BF43_9VIBR</name>
<comment type="caution">
    <text evidence="1">The sequence shown here is derived from an EMBL/GenBank/DDBJ whole genome shotgun (WGS) entry which is preliminary data.</text>
</comment>
<dbReference type="Gene3D" id="3.30.559.10">
    <property type="entry name" value="Chloramphenicol acetyltransferase-like domain"/>
    <property type="match status" value="1"/>
</dbReference>
<dbReference type="AlphaFoldDB" id="E3BF43"/>
<dbReference type="SUPFAM" id="SSF52777">
    <property type="entry name" value="CoA-dependent acyltransferases"/>
    <property type="match status" value="2"/>
</dbReference>
<evidence type="ECO:0000313" key="1">
    <source>
        <dbReference type="EMBL" id="EFP98323.1"/>
    </source>
</evidence>
<accession>E3BF43</accession>
<dbReference type="PANTHER" id="PTHR45398:SF1">
    <property type="entry name" value="ENZYME, PUTATIVE (JCVI)-RELATED"/>
    <property type="match status" value="1"/>
</dbReference>
<evidence type="ECO:0000313" key="2">
    <source>
        <dbReference type="Proteomes" id="UP000002943"/>
    </source>
</evidence>
<proteinExistence type="predicted"/>
<reference evidence="1 2" key="1">
    <citation type="journal article" date="2012" name="Int. J. Syst. Evol. Microbiol.">
        <title>Vibrio caribbeanicus sp. nov., isolated from the marine sponge Scleritoderma cyanea.</title>
        <authorList>
            <person name="Hoffmann M."/>
            <person name="Monday S.R."/>
            <person name="Allard M.W."/>
            <person name="Strain E.A."/>
            <person name="Whittaker P."/>
            <person name="Naum M."/>
            <person name="McCarthy P.J."/>
            <person name="Lopez J.V."/>
            <person name="Fischer M."/>
            <person name="Brown E.W."/>
        </authorList>
    </citation>
    <scope>NUCLEOTIDE SEQUENCE [LARGE SCALE GENOMIC DNA]</scope>
    <source>
        <strain evidence="1 2">ATCC BAA-2122</strain>
    </source>
</reference>
<gene>
    <name evidence="1" type="ORF">VIBC2010_14629</name>
</gene>
<dbReference type="Proteomes" id="UP000002943">
    <property type="component" value="Unassembled WGS sequence"/>
</dbReference>
<dbReference type="RefSeq" id="WP_009599502.1">
    <property type="nucleotide sequence ID" value="NZ_AEIU01000007.1"/>
</dbReference>
<protein>
    <submittedName>
        <fullName evidence="1">Peptide synthase</fullName>
    </submittedName>
</protein>
<dbReference type="InterPro" id="IPR023213">
    <property type="entry name" value="CAT-like_dom_sf"/>
</dbReference>
<organism evidence="1 2">
    <name type="scientific">Vibrio caribbeanicus ATCC BAA-2122</name>
    <dbReference type="NCBI Taxonomy" id="796620"/>
    <lineage>
        <taxon>Bacteria</taxon>
        <taxon>Pseudomonadati</taxon>
        <taxon>Pseudomonadota</taxon>
        <taxon>Gammaproteobacteria</taxon>
        <taxon>Vibrionales</taxon>
        <taxon>Vibrionaceae</taxon>
        <taxon>Vibrio</taxon>
    </lineage>
</organism>
<dbReference type="STRING" id="796620.VIBC2010_14629"/>
<sequence length="137" mass="15769">SNLLREYALGFNSYVVDGQWTLNIDYHPQQFTAEDIKALASSYQQVLEKLINHCLQAPGSYTPSDFPLLSLTQTQVDHLQTEYPFLEDLYPSTAMQQGLLFHSSLEPDNGQYETQLKFKLTDLDSDRFKESWEQLVA</sequence>
<keyword evidence="2" id="KW-1185">Reference proteome</keyword>
<dbReference type="eggNOG" id="COG1020">
    <property type="taxonomic scope" value="Bacteria"/>
</dbReference>
<feature type="non-terminal residue" evidence="1">
    <location>
        <position position="1"/>
    </location>
</feature>